<dbReference type="AlphaFoldDB" id="A0A8H8P1T7"/>
<dbReference type="EMBL" id="CP059665">
    <property type="protein sequence ID" value="QRW22416.1"/>
    <property type="molecule type" value="Genomic_DNA"/>
</dbReference>
<dbReference type="Proteomes" id="UP000650533">
    <property type="component" value="Chromosome 8"/>
</dbReference>
<proteinExistence type="predicted"/>
<feature type="compositionally biased region" description="Basic and acidic residues" evidence="1">
    <location>
        <begin position="276"/>
        <end position="286"/>
    </location>
</feature>
<feature type="compositionally biased region" description="Basic and acidic residues" evidence="1">
    <location>
        <begin position="295"/>
        <end position="308"/>
    </location>
</feature>
<feature type="compositionally biased region" description="Polar residues" evidence="1">
    <location>
        <begin position="52"/>
        <end position="75"/>
    </location>
</feature>
<dbReference type="GeneID" id="67032282"/>
<feature type="compositionally biased region" description="Basic and acidic residues" evidence="1">
    <location>
        <begin position="76"/>
        <end position="85"/>
    </location>
</feature>
<sequence length="348" mass="37209">MGHCVHDQESGLTKGHLQEDALNGNALDLMLGIAANHPPEARWPPGLAMDPPTQTGGKQARTQSSPYNPTGPSQEETGKSSKETSDGTNPGRDSWTASQQAGKEGIAGNSLGQERHINREWDIMEDMSRIALQALRIEDKPRIGDANYPHVVLHCYATTAIRRSTVSTLLQRGLRPGGVLAGWILLNEMRQGCNTPGADQEGVSHAPDARVNGEGNQRPHTGDQGALGNGQGEQGNFETLRTVEAPKSSIGEDKDKPSPGSDAGAKPAIVGNQDNPDVRNATDHIAKWTNLGPDIEMRDADKGLKTIEPEQPCISPRKLELKQSSTRQGSDQNNGKGGERTNGGKGRK</sequence>
<evidence type="ECO:0000256" key="1">
    <source>
        <dbReference type="SAM" id="MobiDB-lite"/>
    </source>
</evidence>
<dbReference type="KEGG" id="rsx:RhiXN_10003"/>
<feature type="region of interest" description="Disordered" evidence="1">
    <location>
        <begin position="37"/>
        <end position="113"/>
    </location>
</feature>
<feature type="region of interest" description="Disordered" evidence="1">
    <location>
        <begin position="195"/>
        <end position="348"/>
    </location>
</feature>
<protein>
    <submittedName>
        <fullName evidence="2">Uncharacterized protein</fullName>
    </submittedName>
</protein>
<reference evidence="2" key="1">
    <citation type="submission" date="2020-05" db="EMBL/GenBank/DDBJ databases">
        <title>Evolutionary and genomic comparisons of hybrid uninucleate and nonhybrid Rhizoctonia fungi.</title>
        <authorList>
            <person name="Li C."/>
            <person name="Chen X."/>
        </authorList>
    </citation>
    <scope>NUCLEOTIDE SEQUENCE</scope>
    <source>
        <strain evidence="2">AG-1 IA</strain>
    </source>
</reference>
<evidence type="ECO:0000313" key="3">
    <source>
        <dbReference type="Proteomes" id="UP000650533"/>
    </source>
</evidence>
<accession>A0A8H8P1T7</accession>
<feature type="compositionally biased region" description="Polar residues" evidence="1">
    <location>
        <begin position="322"/>
        <end position="332"/>
    </location>
</feature>
<organism evidence="2 3">
    <name type="scientific">Rhizoctonia solani</name>
    <dbReference type="NCBI Taxonomy" id="456999"/>
    <lineage>
        <taxon>Eukaryota</taxon>
        <taxon>Fungi</taxon>
        <taxon>Dikarya</taxon>
        <taxon>Basidiomycota</taxon>
        <taxon>Agaricomycotina</taxon>
        <taxon>Agaricomycetes</taxon>
        <taxon>Cantharellales</taxon>
        <taxon>Ceratobasidiaceae</taxon>
        <taxon>Rhizoctonia</taxon>
    </lineage>
</organism>
<name>A0A8H8P1T7_9AGAM</name>
<gene>
    <name evidence="2" type="ORF">RhiXN_10003</name>
</gene>
<dbReference type="RefSeq" id="XP_043182653.1">
    <property type="nucleotide sequence ID" value="XM_043329819.1"/>
</dbReference>
<evidence type="ECO:0000313" key="2">
    <source>
        <dbReference type="EMBL" id="QRW22416.1"/>
    </source>
</evidence>